<evidence type="ECO:0000313" key="3">
    <source>
        <dbReference type="Proteomes" id="UP000008076"/>
    </source>
</evidence>
<dbReference type="Proteomes" id="UP000008076">
    <property type="component" value="Unassembled WGS sequence"/>
</dbReference>
<feature type="transmembrane region" description="Helical" evidence="1">
    <location>
        <begin position="320"/>
        <end position="346"/>
    </location>
</feature>
<dbReference type="EMBL" id="DS548451">
    <property type="protein sequence ID" value="EDR28496.1"/>
    <property type="molecule type" value="Genomic_DNA"/>
</dbReference>
<feature type="transmembrane region" description="Helical" evidence="1">
    <location>
        <begin position="211"/>
        <end position="228"/>
    </location>
</feature>
<feature type="transmembrane region" description="Helical" evidence="1">
    <location>
        <begin position="258"/>
        <end position="279"/>
    </location>
</feature>
<gene>
    <name evidence="2" type="ORF">EDI_166160</name>
</gene>
<accession>B0EAE2</accession>
<keyword evidence="1" id="KW-0472">Membrane</keyword>
<feature type="transmembrane region" description="Helical" evidence="1">
    <location>
        <begin position="291"/>
        <end position="308"/>
    </location>
</feature>
<feature type="transmembrane region" description="Helical" evidence="1">
    <location>
        <begin position="72"/>
        <end position="91"/>
    </location>
</feature>
<feature type="transmembrane region" description="Helical" evidence="1">
    <location>
        <begin position="97"/>
        <end position="120"/>
    </location>
</feature>
<dbReference type="AlphaFoldDB" id="B0EAE2"/>
<dbReference type="VEuPathDB" id="AmoebaDB:EDI_166160"/>
<keyword evidence="3" id="KW-1185">Reference proteome</keyword>
<name>B0EAE2_ENTDS</name>
<dbReference type="eggNOG" id="ENOG502RBRC">
    <property type="taxonomic scope" value="Eukaryota"/>
</dbReference>
<keyword evidence="1" id="KW-1133">Transmembrane helix</keyword>
<keyword evidence="1" id="KW-0812">Transmembrane</keyword>
<feature type="transmembrane region" description="Helical" evidence="1">
    <location>
        <begin position="235"/>
        <end position="252"/>
    </location>
</feature>
<sequence>MTYGFPKISFFIGLLLTGLIVAQIMLPKVPQLQSDSAMTASIQVKVNSTMCSGKYPATIQNMLKQFPDIDSNILLIIGASAIALTFLFNLIPQNGFFSWALIHLFTLSFIVTAFGAFYLFSLTPSTTCTTVKTMILNTKQNATIFEFIKNNEITKKLVSFIPHYIMDKIHIFAGVFVECVNKLGVTAPIFVIVIAFYLINKETRSVTRFEVLALIGLIVSAISALGYYKATSDYVFAGVFTIASIVLALIVVNLALNFGYIFVSPAYLFGCYVLSYRLLGLCLHFKIPFELQIAVGFFVFLFANTFIWTKNGTYLTVVFLLNYGLSTLCPLPADSLIVLVFLLYIFTYECCKCKKTCKKVVKQKTD</sequence>
<dbReference type="RefSeq" id="XP_001735307.1">
    <property type="nucleotide sequence ID" value="XM_001735255.1"/>
</dbReference>
<proteinExistence type="predicted"/>
<organism evidence="3">
    <name type="scientific">Entamoeba dispar (strain ATCC PRA-260 / SAW760)</name>
    <dbReference type="NCBI Taxonomy" id="370354"/>
    <lineage>
        <taxon>Eukaryota</taxon>
        <taxon>Amoebozoa</taxon>
        <taxon>Evosea</taxon>
        <taxon>Archamoebae</taxon>
        <taxon>Mastigamoebida</taxon>
        <taxon>Entamoebidae</taxon>
        <taxon>Entamoeba</taxon>
    </lineage>
</organism>
<dbReference type="KEGG" id="edi:EDI_166160"/>
<protein>
    <submittedName>
        <fullName evidence="2">Uncharacterized protein</fullName>
    </submittedName>
</protein>
<reference evidence="3" key="1">
    <citation type="submission" date="2007-12" db="EMBL/GenBank/DDBJ databases">
        <title>Annotation of Entamoeba dispar SAW760.</title>
        <authorList>
            <person name="Lorenzi H."/>
            <person name="Inman J."/>
            <person name="Schobel S."/>
            <person name="Amedeo P."/>
            <person name="Caler E."/>
        </authorList>
    </citation>
    <scope>NUCLEOTIDE SEQUENCE [LARGE SCALE GENOMIC DNA]</scope>
    <source>
        <strain evidence="3">ATCC PRA-260 / SAW760</strain>
    </source>
</reference>
<evidence type="ECO:0000313" key="2">
    <source>
        <dbReference type="EMBL" id="EDR28496.1"/>
    </source>
</evidence>
<dbReference type="OMA" id="MITSTHM"/>
<dbReference type="OrthoDB" id="30307at2759"/>
<dbReference type="GeneID" id="5880252"/>
<feature type="transmembrane region" description="Helical" evidence="1">
    <location>
        <begin position="171"/>
        <end position="199"/>
    </location>
</feature>
<feature type="transmembrane region" description="Helical" evidence="1">
    <location>
        <begin position="6"/>
        <end position="26"/>
    </location>
</feature>
<evidence type="ECO:0000256" key="1">
    <source>
        <dbReference type="SAM" id="Phobius"/>
    </source>
</evidence>